<sequence>MSNNKEQGFTLTELLITLTILAIIITLAISSLYWIRKHSTDSFYNESKGFIAYVRNKAILTERYVCVEKTTDSQGQYLKEHYLKEQEPTEESTVKTTQILRLQSNQDILSDVSGASHSLICFYPNGFILNGENIAPSSASLSDIMTTNTTKYYQVFDYSELDHVKFSITLNNIIDAKSFCLGKGGEFKQCQ</sequence>
<reference evidence="3" key="1">
    <citation type="submission" date="2018-06" db="EMBL/GenBank/DDBJ databases">
        <title>Complete genome of Pseudomonas insecticola strain QZS01.</title>
        <authorList>
            <person name="Wang J."/>
            <person name="Su Q."/>
        </authorList>
    </citation>
    <scope>NUCLEOTIDE SEQUENCE [LARGE SCALE GENOMIC DNA]</scope>
    <source>
        <strain evidence="3">QZS01</strain>
    </source>
</reference>
<evidence type="ECO:0000313" key="3">
    <source>
        <dbReference type="Proteomes" id="UP000273143"/>
    </source>
</evidence>
<keyword evidence="3" id="KW-1185">Reference proteome</keyword>
<dbReference type="KEGG" id="emo:DM558_12905"/>
<organism evidence="2 3">
    <name type="scientific">Entomomonas moraniae</name>
    <dbReference type="NCBI Taxonomy" id="2213226"/>
    <lineage>
        <taxon>Bacteria</taxon>
        <taxon>Pseudomonadati</taxon>
        <taxon>Pseudomonadota</taxon>
        <taxon>Gammaproteobacteria</taxon>
        <taxon>Pseudomonadales</taxon>
        <taxon>Pseudomonadaceae</taxon>
        <taxon>Entomomonas</taxon>
    </lineage>
</organism>
<keyword evidence="1" id="KW-1133">Transmembrane helix</keyword>
<dbReference type="RefSeq" id="WP_127164352.1">
    <property type="nucleotide sequence ID" value="NZ_CP029822.1"/>
</dbReference>
<dbReference type="NCBIfam" id="TIGR02532">
    <property type="entry name" value="IV_pilin_GFxxxE"/>
    <property type="match status" value="1"/>
</dbReference>
<feature type="transmembrane region" description="Helical" evidence="1">
    <location>
        <begin position="14"/>
        <end position="35"/>
    </location>
</feature>
<dbReference type="InterPro" id="IPR012902">
    <property type="entry name" value="N_methyl_site"/>
</dbReference>
<keyword evidence="1" id="KW-0812">Transmembrane</keyword>
<dbReference type="InterPro" id="IPR045584">
    <property type="entry name" value="Pilin-like"/>
</dbReference>
<protein>
    <submittedName>
        <fullName evidence="2">Prepilin-type N-terminal cleavage/methylation domain-containing protein</fullName>
    </submittedName>
</protein>
<name>A0A3Q9JKD2_9GAMM</name>
<dbReference type="EMBL" id="CP029822">
    <property type="protein sequence ID" value="AZS51614.1"/>
    <property type="molecule type" value="Genomic_DNA"/>
</dbReference>
<evidence type="ECO:0000256" key="1">
    <source>
        <dbReference type="SAM" id="Phobius"/>
    </source>
</evidence>
<gene>
    <name evidence="2" type="ORF">DM558_12905</name>
</gene>
<dbReference type="SUPFAM" id="SSF54523">
    <property type="entry name" value="Pili subunits"/>
    <property type="match status" value="1"/>
</dbReference>
<dbReference type="Pfam" id="PF07963">
    <property type="entry name" value="N_methyl"/>
    <property type="match status" value="1"/>
</dbReference>
<evidence type="ECO:0000313" key="2">
    <source>
        <dbReference type="EMBL" id="AZS51614.1"/>
    </source>
</evidence>
<dbReference type="AlphaFoldDB" id="A0A3Q9JKD2"/>
<keyword evidence="1" id="KW-0472">Membrane</keyword>
<proteinExistence type="predicted"/>
<dbReference type="Proteomes" id="UP000273143">
    <property type="component" value="Chromosome"/>
</dbReference>
<accession>A0A3Q9JKD2</accession>